<dbReference type="PANTHER" id="PTHR43031:SF1">
    <property type="entry name" value="PYRIDINE NUCLEOTIDE-DISULPHIDE OXIDOREDUCTASE"/>
    <property type="match status" value="1"/>
</dbReference>
<name>H0EA09_9ACTN</name>
<reference evidence="2 3" key="1">
    <citation type="journal article" date="2013" name="Biodegradation">
        <title>Quantitative proteomic analysis of ibuprofen-degrading Patulibacter sp. strain I11.</title>
        <authorList>
            <person name="Almeida B."/>
            <person name="Kjeldal H."/>
            <person name="Lolas I."/>
            <person name="Knudsen A.D."/>
            <person name="Carvalho G."/>
            <person name="Nielsen K.L."/>
            <person name="Barreto Crespo M.T."/>
            <person name="Stensballe A."/>
            <person name="Nielsen J.L."/>
        </authorList>
    </citation>
    <scope>NUCLEOTIDE SEQUENCE [LARGE SCALE GENOMIC DNA]</scope>
    <source>
        <strain evidence="2 3">I11</strain>
    </source>
</reference>
<dbReference type="PANTHER" id="PTHR43031">
    <property type="entry name" value="FAD-DEPENDENT OXIDOREDUCTASE"/>
    <property type="match status" value="1"/>
</dbReference>
<keyword evidence="2" id="KW-0378">Hydrolase</keyword>
<dbReference type="InterPro" id="IPR036873">
    <property type="entry name" value="Rhodanese-like_dom_sf"/>
</dbReference>
<dbReference type="RefSeq" id="WP_007578047.1">
    <property type="nucleotide sequence ID" value="NZ_AGUD01000282.1"/>
</dbReference>
<dbReference type="SUPFAM" id="SSF52821">
    <property type="entry name" value="Rhodanese/Cell cycle control phosphatase"/>
    <property type="match status" value="1"/>
</dbReference>
<evidence type="ECO:0000259" key="1">
    <source>
        <dbReference type="PROSITE" id="PS50206"/>
    </source>
</evidence>
<dbReference type="Gene3D" id="3.40.250.10">
    <property type="entry name" value="Rhodanese-like domain"/>
    <property type="match status" value="1"/>
</dbReference>
<feature type="domain" description="Rhodanese" evidence="1">
    <location>
        <begin position="23"/>
        <end position="110"/>
    </location>
</feature>
<evidence type="ECO:0000313" key="2">
    <source>
        <dbReference type="EMBL" id="EHN09490.1"/>
    </source>
</evidence>
<dbReference type="PROSITE" id="PS50206">
    <property type="entry name" value="RHODANESE_3"/>
    <property type="match status" value="1"/>
</dbReference>
<dbReference type="InterPro" id="IPR001763">
    <property type="entry name" value="Rhodanese-like_dom"/>
</dbReference>
<dbReference type="InterPro" id="IPR050229">
    <property type="entry name" value="GlpE_sulfurtransferase"/>
</dbReference>
<dbReference type="EMBL" id="AGUD01000282">
    <property type="protein sequence ID" value="EHN09490.1"/>
    <property type="molecule type" value="Genomic_DNA"/>
</dbReference>
<keyword evidence="3" id="KW-1185">Reference proteome</keyword>
<organism evidence="2 3">
    <name type="scientific">Patulibacter medicamentivorans</name>
    <dbReference type="NCBI Taxonomy" id="1097667"/>
    <lineage>
        <taxon>Bacteria</taxon>
        <taxon>Bacillati</taxon>
        <taxon>Actinomycetota</taxon>
        <taxon>Thermoleophilia</taxon>
        <taxon>Solirubrobacterales</taxon>
        <taxon>Patulibacteraceae</taxon>
        <taxon>Patulibacter</taxon>
    </lineage>
</organism>
<protein>
    <submittedName>
        <fullName evidence="2">Zn-dependent hydrolase</fullName>
    </submittedName>
</protein>
<evidence type="ECO:0000313" key="3">
    <source>
        <dbReference type="Proteomes" id="UP000005143"/>
    </source>
</evidence>
<dbReference type="Proteomes" id="UP000005143">
    <property type="component" value="Unassembled WGS sequence"/>
</dbReference>
<gene>
    <name evidence="2" type="ORF">PAI11_36820</name>
</gene>
<sequence length="118" mass="12610">MADPLFDQPGLEVDVAQLAEALERDAVTLIDVREPYEWEAGRIPGAVHVALGELGSRASEIDRERPVVFQCRVGGRSGMAAQAFREAGFDAWSLRGGLLDWAAAGQPLVPEGGTVADH</sequence>
<comment type="caution">
    <text evidence="2">The sequence shown here is derived from an EMBL/GenBank/DDBJ whole genome shotgun (WGS) entry which is preliminary data.</text>
</comment>
<dbReference type="GO" id="GO:0016787">
    <property type="term" value="F:hydrolase activity"/>
    <property type="evidence" value="ECO:0007669"/>
    <property type="project" value="UniProtKB-KW"/>
</dbReference>
<proteinExistence type="predicted"/>
<dbReference type="AlphaFoldDB" id="H0EA09"/>
<dbReference type="SMART" id="SM00450">
    <property type="entry name" value="RHOD"/>
    <property type="match status" value="1"/>
</dbReference>
<accession>H0EA09</accession>
<dbReference type="Pfam" id="PF00581">
    <property type="entry name" value="Rhodanese"/>
    <property type="match status" value="1"/>
</dbReference>
<dbReference type="CDD" id="cd00158">
    <property type="entry name" value="RHOD"/>
    <property type="match status" value="1"/>
</dbReference>
<dbReference type="OrthoDB" id="9800872at2"/>